<accession>A0A8J3DDK4</accession>
<keyword evidence="2 9" id="KW-0963">Cytoplasm</keyword>
<comment type="function">
    <text evidence="9">Catalyzes the conversion of epoxyqueuosine (oQ) to queuosine (Q), which is a hypermodified base found in the wobble positions of tRNA(Asp), tRNA(Asn), tRNA(His) and tRNA(Tyr).</text>
</comment>
<keyword evidence="9" id="KW-0846">Cobalamin</keyword>
<keyword evidence="12" id="KW-1185">Reference proteome</keyword>
<comment type="cofactor">
    <cofactor evidence="9">
        <name>[4Fe-4S] cluster</name>
        <dbReference type="ChEBI" id="CHEBI:49883"/>
    </cofactor>
    <text evidence="9">Binds 2 [4Fe-4S] clusters per monomer.</text>
</comment>
<feature type="active site" description="Proton donor" evidence="9">
    <location>
        <position position="125"/>
    </location>
</feature>
<feature type="binding site" evidence="9">
    <location>
        <position position="125"/>
    </location>
    <ligand>
        <name>cob(II)alamin</name>
        <dbReference type="ChEBI" id="CHEBI:16304"/>
    </ligand>
</feature>
<feature type="binding site" evidence="9">
    <location>
        <position position="160"/>
    </location>
    <ligand>
        <name>cob(II)alamin</name>
        <dbReference type="ChEBI" id="CHEBI:16304"/>
    </ligand>
</feature>
<evidence type="ECO:0000256" key="8">
    <source>
        <dbReference type="ARBA" id="ARBA00023014"/>
    </source>
</evidence>
<dbReference type="PANTHER" id="PTHR30002">
    <property type="entry name" value="EPOXYQUEUOSINE REDUCTASE"/>
    <property type="match status" value="1"/>
</dbReference>
<feature type="domain" description="4Fe-4S ferredoxin-type" evidence="10">
    <location>
        <begin position="170"/>
        <end position="199"/>
    </location>
</feature>
<feature type="binding site" evidence="9">
    <location>
        <position position="179"/>
    </location>
    <ligand>
        <name>[4Fe-4S] cluster</name>
        <dbReference type="ChEBI" id="CHEBI:49883"/>
        <label>1</label>
    </ligand>
</feature>
<dbReference type="Pfam" id="PF08331">
    <property type="entry name" value="QueG_DUF1730"/>
    <property type="match status" value="1"/>
</dbReference>
<dbReference type="InterPro" id="IPR013542">
    <property type="entry name" value="QueG_DUF1730"/>
</dbReference>
<comment type="caution">
    <text evidence="11">The sequence shown here is derived from an EMBL/GenBank/DDBJ whole genome shotgun (WGS) entry which is preliminary data.</text>
</comment>
<dbReference type="InterPro" id="IPR017896">
    <property type="entry name" value="4Fe4S_Fe-S-bd"/>
</dbReference>
<feature type="binding site" evidence="9">
    <location>
        <position position="207"/>
    </location>
    <ligand>
        <name>cob(II)alamin</name>
        <dbReference type="ChEBI" id="CHEBI:16304"/>
    </ligand>
</feature>
<dbReference type="GO" id="GO:0008616">
    <property type="term" value="P:tRNA queuosine(34) biosynthetic process"/>
    <property type="evidence" value="ECO:0007669"/>
    <property type="project" value="UniProtKB-UniRule"/>
</dbReference>
<evidence type="ECO:0000256" key="7">
    <source>
        <dbReference type="ARBA" id="ARBA00023004"/>
    </source>
</evidence>
<dbReference type="GO" id="GO:0051539">
    <property type="term" value="F:4 iron, 4 sulfur cluster binding"/>
    <property type="evidence" value="ECO:0007669"/>
    <property type="project" value="UniProtKB-KW"/>
</dbReference>
<keyword evidence="7 9" id="KW-0408">Iron</keyword>
<comment type="similarity">
    <text evidence="9">Belongs to the QueG family.</text>
</comment>
<feature type="binding site" evidence="9">
    <location>
        <position position="232"/>
    </location>
    <ligand>
        <name>[4Fe-4S] cluster</name>
        <dbReference type="ChEBI" id="CHEBI:49883"/>
        <label>2</label>
    </ligand>
</feature>
<dbReference type="NCBIfam" id="TIGR00276">
    <property type="entry name" value="tRNA epoxyqueuosine(34) reductase QueG"/>
    <property type="match status" value="1"/>
</dbReference>
<feature type="binding site" evidence="9">
    <location>
        <position position="235"/>
    </location>
    <ligand>
        <name>[4Fe-4S] cluster</name>
        <dbReference type="ChEBI" id="CHEBI:49883"/>
        <label>2</label>
    </ligand>
</feature>
<evidence type="ECO:0000259" key="10">
    <source>
        <dbReference type="PROSITE" id="PS51379"/>
    </source>
</evidence>
<keyword evidence="8 9" id="KW-0411">Iron-sulfur</keyword>
<dbReference type="InterPro" id="IPR017900">
    <property type="entry name" value="4Fe4S_Fe_S_CS"/>
</dbReference>
<dbReference type="PROSITE" id="PS51379">
    <property type="entry name" value="4FE4S_FER_2"/>
    <property type="match status" value="1"/>
</dbReference>
<feature type="binding site" evidence="9">
    <location>
        <position position="182"/>
    </location>
    <ligand>
        <name>[4Fe-4S] cluster</name>
        <dbReference type="ChEBI" id="CHEBI:49883"/>
        <label>1</label>
    </ligand>
</feature>
<dbReference type="EC" id="1.17.99.6" evidence="9"/>
<dbReference type="Gene3D" id="3.30.70.20">
    <property type="match status" value="1"/>
</dbReference>
<sequence>MSLDLKTRLQELAQAEGFDAFGVAPLEAELRREYYLQWIAEGQHGEMSWLERNNERRLAPENIIPEARSIICLGLNYYQPEPERRGRIAKYALGADYHKTVLQKLKRLCRVMREEFHGDQKPYVDTGPVMEKPIAAQAGLGWQGKSTILLNGDHGTWLFLGFIFTTLELPPDEPAREHCGKCTRCVDACPTQAITGPYQLDARRCISYLTIEHKGAIPLEFRRAIGDRIYGCDECLDVCPWNRWARITQETKFAPRPYPDLHEMLGWTEDDFTATFAGTPIKRAGLSRWRRNVCVALGNIGETDDLPTLRKIADSDDALAAEHAQWAIKEIEDRANALCG</sequence>
<comment type="cofactor">
    <cofactor evidence="9">
        <name>cob(II)alamin</name>
        <dbReference type="ChEBI" id="CHEBI:16304"/>
    </cofactor>
</comment>
<comment type="catalytic activity">
    <reaction evidence="9">
        <text>epoxyqueuosine(34) in tRNA + AH2 = queuosine(34) in tRNA + A + H2O</text>
        <dbReference type="Rhea" id="RHEA:32159"/>
        <dbReference type="Rhea" id="RHEA-COMP:18571"/>
        <dbReference type="Rhea" id="RHEA-COMP:18582"/>
        <dbReference type="ChEBI" id="CHEBI:13193"/>
        <dbReference type="ChEBI" id="CHEBI:15377"/>
        <dbReference type="ChEBI" id="CHEBI:17499"/>
        <dbReference type="ChEBI" id="CHEBI:194431"/>
        <dbReference type="ChEBI" id="CHEBI:194443"/>
        <dbReference type="EC" id="1.17.99.6"/>
    </reaction>
</comment>
<proteinExistence type="inferred from homology"/>
<dbReference type="Pfam" id="PF13484">
    <property type="entry name" value="Fer4_16"/>
    <property type="match status" value="1"/>
</dbReference>
<keyword evidence="9" id="KW-0170">Cobalt</keyword>
<dbReference type="GO" id="GO:0046872">
    <property type="term" value="F:metal ion binding"/>
    <property type="evidence" value="ECO:0007669"/>
    <property type="project" value="UniProtKB-KW"/>
</dbReference>
<comment type="subcellular location">
    <subcellularLocation>
        <location evidence="9">Cytoplasm</location>
    </subcellularLocation>
</comment>
<keyword evidence="1 9" id="KW-0004">4Fe-4S</keyword>
<feature type="binding site" evidence="9">
    <location>
        <position position="189"/>
    </location>
    <ligand>
        <name>[4Fe-4S] cluster</name>
        <dbReference type="ChEBI" id="CHEBI:49883"/>
        <label>2</label>
    </ligand>
</feature>
<evidence type="ECO:0000256" key="1">
    <source>
        <dbReference type="ARBA" id="ARBA00022485"/>
    </source>
</evidence>
<organism evidence="11 12">
    <name type="scientific">Cerasicoccus arenae</name>
    <dbReference type="NCBI Taxonomy" id="424488"/>
    <lineage>
        <taxon>Bacteria</taxon>
        <taxon>Pseudomonadati</taxon>
        <taxon>Verrucomicrobiota</taxon>
        <taxon>Opitutia</taxon>
        <taxon>Puniceicoccales</taxon>
        <taxon>Cerasicoccaceae</taxon>
        <taxon>Cerasicoccus</taxon>
    </lineage>
</organism>
<evidence type="ECO:0000256" key="4">
    <source>
        <dbReference type="ARBA" id="ARBA00022723"/>
    </source>
</evidence>
<name>A0A8J3DDK4_9BACT</name>
<evidence type="ECO:0000313" key="11">
    <source>
        <dbReference type="EMBL" id="GHB93710.1"/>
    </source>
</evidence>
<dbReference type="Proteomes" id="UP000642829">
    <property type="component" value="Unassembled WGS sequence"/>
</dbReference>
<keyword evidence="5 9" id="KW-0671">Queuosine biosynthesis</keyword>
<dbReference type="InterPro" id="IPR004453">
    <property type="entry name" value="QueG"/>
</dbReference>
<feature type="binding site" evidence="9">
    <location>
        <position position="149"/>
    </location>
    <ligand>
        <name>cob(II)alamin</name>
        <dbReference type="ChEBI" id="CHEBI:16304"/>
    </ligand>
</feature>
<dbReference type="FunFam" id="3.30.70.20:FF:000017">
    <property type="entry name" value="Epoxyqueuosine reductase"/>
    <property type="match status" value="1"/>
</dbReference>
<evidence type="ECO:0000256" key="2">
    <source>
        <dbReference type="ARBA" id="ARBA00022490"/>
    </source>
</evidence>
<dbReference type="AlphaFoldDB" id="A0A8J3DDK4"/>
<feature type="binding site" evidence="9">
    <location>
        <begin position="232"/>
        <end position="233"/>
    </location>
    <ligand>
        <name>cob(II)alamin</name>
        <dbReference type="ChEBI" id="CHEBI:16304"/>
    </ligand>
</feature>
<dbReference type="UniPathway" id="UPA00392"/>
<reference evidence="11" key="2">
    <citation type="submission" date="2020-09" db="EMBL/GenBank/DDBJ databases">
        <authorList>
            <person name="Sun Q."/>
            <person name="Kim S."/>
        </authorList>
    </citation>
    <scope>NUCLEOTIDE SEQUENCE</scope>
    <source>
        <strain evidence="11">KCTC 12870</strain>
    </source>
</reference>
<evidence type="ECO:0000313" key="12">
    <source>
        <dbReference type="Proteomes" id="UP000642829"/>
    </source>
</evidence>
<feature type="binding site" evidence="9">
    <location>
        <position position="57"/>
    </location>
    <ligand>
        <name>cob(II)alamin</name>
        <dbReference type="ChEBI" id="CHEBI:16304"/>
    </ligand>
</feature>
<keyword evidence="6 9" id="KW-0560">Oxidoreductase</keyword>
<dbReference type="GO" id="GO:0031419">
    <property type="term" value="F:cobalamin binding"/>
    <property type="evidence" value="ECO:0007669"/>
    <property type="project" value="UniProtKB-KW"/>
</dbReference>
<dbReference type="RefSeq" id="WP_189511822.1">
    <property type="nucleotide sequence ID" value="NZ_BMXG01000003.1"/>
</dbReference>
<dbReference type="PANTHER" id="PTHR30002:SF4">
    <property type="entry name" value="EPOXYQUEUOSINE REDUCTASE"/>
    <property type="match status" value="1"/>
</dbReference>
<evidence type="ECO:0000256" key="5">
    <source>
        <dbReference type="ARBA" id="ARBA00022785"/>
    </source>
</evidence>
<evidence type="ECO:0000256" key="9">
    <source>
        <dbReference type="HAMAP-Rule" id="MF_00916"/>
    </source>
</evidence>
<feature type="binding site" evidence="9">
    <location>
        <position position="185"/>
    </location>
    <ligand>
        <name>[4Fe-4S] cluster</name>
        <dbReference type="ChEBI" id="CHEBI:49883"/>
        <label>1</label>
    </ligand>
</feature>
<keyword evidence="3 9" id="KW-0819">tRNA processing</keyword>
<reference evidence="11" key="1">
    <citation type="journal article" date="2014" name="Int. J. Syst. Evol. Microbiol.">
        <title>Complete genome sequence of Corynebacterium casei LMG S-19264T (=DSM 44701T), isolated from a smear-ripened cheese.</title>
        <authorList>
            <consortium name="US DOE Joint Genome Institute (JGI-PGF)"/>
            <person name="Walter F."/>
            <person name="Albersmeier A."/>
            <person name="Kalinowski J."/>
            <person name="Ruckert C."/>
        </authorList>
    </citation>
    <scope>NUCLEOTIDE SEQUENCE</scope>
    <source>
        <strain evidence="11">KCTC 12870</strain>
    </source>
</reference>
<feature type="binding site" evidence="9">
    <location>
        <position position="214"/>
    </location>
    <ligand>
        <name>tRNA</name>
        <dbReference type="ChEBI" id="CHEBI:17843"/>
    </ligand>
</feature>
<keyword evidence="4 9" id="KW-0479">Metal-binding</keyword>
<comment type="subunit">
    <text evidence="9">Monomer.</text>
</comment>
<feature type="binding site" evidence="9">
    <location>
        <position position="239"/>
    </location>
    <ligand>
        <name>[4Fe-4S] cluster</name>
        <dbReference type="ChEBI" id="CHEBI:49883"/>
        <label>1</label>
    </ligand>
</feature>
<evidence type="ECO:0000256" key="3">
    <source>
        <dbReference type="ARBA" id="ARBA00022694"/>
    </source>
</evidence>
<dbReference type="EMBL" id="BMXG01000003">
    <property type="protein sequence ID" value="GHB93710.1"/>
    <property type="molecule type" value="Genomic_DNA"/>
</dbReference>
<protein>
    <recommendedName>
        <fullName evidence="9">Epoxyqueuosine reductase</fullName>
        <ecNumber evidence="9">1.17.99.6</ecNumber>
    </recommendedName>
    <alternativeName>
        <fullName evidence="9">Queuosine biosynthesis protein QueG</fullName>
    </alternativeName>
</protein>
<dbReference type="PROSITE" id="PS00198">
    <property type="entry name" value="4FE4S_FER_1"/>
    <property type="match status" value="1"/>
</dbReference>
<evidence type="ECO:0000256" key="6">
    <source>
        <dbReference type="ARBA" id="ARBA00023002"/>
    </source>
</evidence>
<gene>
    <name evidence="9 11" type="primary">queG</name>
    <name evidence="11" type="ORF">GCM10007047_06520</name>
</gene>
<dbReference type="SUPFAM" id="SSF46548">
    <property type="entry name" value="alpha-helical ferredoxin"/>
    <property type="match status" value="1"/>
</dbReference>
<comment type="pathway">
    <text evidence="9">tRNA modification; tRNA-queuosine biosynthesis.</text>
</comment>
<feature type="binding site" evidence="9">
    <location>
        <position position="205"/>
    </location>
    <ligand>
        <name>[4Fe-4S] cluster</name>
        <dbReference type="ChEBI" id="CHEBI:49883"/>
        <label>2</label>
    </ligand>
</feature>
<comment type="caution">
    <text evidence="9">Lacks conserved residue(s) required for the propagation of feature annotation.</text>
</comment>
<dbReference type="GO" id="GO:0052693">
    <property type="term" value="F:epoxyqueuosine reductase activity"/>
    <property type="evidence" value="ECO:0007669"/>
    <property type="project" value="UniProtKB-UniRule"/>
</dbReference>
<dbReference type="HAMAP" id="MF_00916">
    <property type="entry name" value="QueG"/>
    <property type="match status" value="1"/>
</dbReference>
<dbReference type="GO" id="GO:0005737">
    <property type="term" value="C:cytoplasm"/>
    <property type="evidence" value="ECO:0007669"/>
    <property type="project" value="UniProtKB-SubCell"/>
</dbReference>